<dbReference type="InterPro" id="IPR050315">
    <property type="entry name" value="FAD-oxidoreductase_2"/>
</dbReference>
<evidence type="ECO:0000256" key="2">
    <source>
        <dbReference type="ARBA" id="ARBA00022630"/>
    </source>
</evidence>
<organism evidence="7 8">
    <name type="scientific">Amycolatopsis thermalba</name>
    <dbReference type="NCBI Taxonomy" id="944492"/>
    <lineage>
        <taxon>Bacteria</taxon>
        <taxon>Bacillati</taxon>
        <taxon>Actinomycetota</taxon>
        <taxon>Actinomycetes</taxon>
        <taxon>Pseudonocardiales</taxon>
        <taxon>Pseudonocardiaceae</taxon>
        <taxon>Amycolatopsis</taxon>
    </lineage>
</organism>
<dbReference type="Gene3D" id="3.50.50.60">
    <property type="entry name" value="FAD/NAD(P)-binding domain"/>
    <property type="match status" value="1"/>
</dbReference>
<dbReference type="PANTHER" id="PTHR43400:SF7">
    <property type="entry name" value="FAD-DEPENDENT OXIDOREDUCTASE 2 FAD BINDING DOMAIN-CONTAINING PROTEIN"/>
    <property type="match status" value="1"/>
</dbReference>
<keyword evidence="3" id="KW-0274">FAD</keyword>
<evidence type="ECO:0000256" key="5">
    <source>
        <dbReference type="SAM" id="MobiDB-lite"/>
    </source>
</evidence>
<evidence type="ECO:0000256" key="3">
    <source>
        <dbReference type="ARBA" id="ARBA00022827"/>
    </source>
</evidence>
<proteinExistence type="predicted"/>
<reference evidence="7" key="1">
    <citation type="submission" date="2022-01" db="EMBL/GenBank/DDBJ databases">
        <title>PSI-footprinting approach for the identification of protein synthesis inhibitor producers.</title>
        <authorList>
            <person name="Handel F."/>
            <person name="Kulik A."/>
            <person name="Wex K.W."/>
            <person name="Berscheid A."/>
            <person name="Saur J.S."/>
            <person name="Winkler A."/>
            <person name="Wibberg D."/>
            <person name="Kalinowski J."/>
            <person name="Broetz-Oesterhelt H."/>
            <person name="Mast Y."/>
        </authorList>
    </citation>
    <scope>NUCLEOTIDE SEQUENCE</scope>
    <source>
        <strain evidence="7">KNN 49.3e</strain>
    </source>
</reference>
<keyword evidence="4" id="KW-0560">Oxidoreductase</keyword>
<feature type="region of interest" description="Disordered" evidence="5">
    <location>
        <begin position="1"/>
        <end position="20"/>
    </location>
</feature>
<dbReference type="InterPro" id="IPR036188">
    <property type="entry name" value="FAD/NAD-bd_sf"/>
</dbReference>
<comment type="cofactor">
    <cofactor evidence="1">
        <name>FAD</name>
        <dbReference type="ChEBI" id="CHEBI:57692"/>
    </cofactor>
</comment>
<dbReference type="Pfam" id="PF00890">
    <property type="entry name" value="FAD_binding_2"/>
    <property type="match status" value="1"/>
</dbReference>
<keyword evidence="8" id="KW-1185">Reference proteome</keyword>
<dbReference type="InterPro" id="IPR003953">
    <property type="entry name" value="FAD-dep_OxRdtase_2_FAD-bd"/>
</dbReference>
<keyword evidence="2" id="KW-0285">Flavoprotein</keyword>
<dbReference type="InterPro" id="IPR027477">
    <property type="entry name" value="Succ_DH/fumarate_Rdtase_cat_sf"/>
</dbReference>
<evidence type="ECO:0000313" key="8">
    <source>
        <dbReference type="Proteomes" id="UP000830158"/>
    </source>
</evidence>
<gene>
    <name evidence="7" type="ORF">L1857_20155</name>
</gene>
<evidence type="ECO:0000313" key="7">
    <source>
        <dbReference type="EMBL" id="UQS24962.1"/>
    </source>
</evidence>
<dbReference type="SUPFAM" id="SSF51905">
    <property type="entry name" value="FAD/NAD(P)-binding domain"/>
    <property type="match status" value="1"/>
</dbReference>
<sequence length="106" mass="11050">MDGPFDWRRPDGKHTAGLTPPKSNWALTIDEAPLLAYPVACAIVFTFGGLATDADARVVGERGTPIPGLYAAGECTGIYHDKYPGGTSVLRGMVFGRVAGRAAATA</sequence>
<evidence type="ECO:0000259" key="6">
    <source>
        <dbReference type="Pfam" id="PF00890"/>
    </source>
</evidence>
<feature type="domain" description="FAD-dependent oxidoreductase 2 FAD-binding" evidence="6">
    <location>
        <begin position="29"/>
        <end position="88"/>
    </location>
</feature>
<evidence type="ECO:0000256" key="4">
    <source>
        <dbReference type="ARBA" id="ARBA00023002"/>
    </source>
</evidence>
<protein>
    <submittedName>
        <fullName evidence="7">FAD-binding protein</fullName>
    </submittedName>
</protein>
<dbReference type="EMBL" id="CP091196">
    <property type="protein sequence ID" value="UQS24962.1"/>
    <property type="molecule type" value="Genomic_DNA"/>
</dbReference>
<dbReference type="PANTHER" id="PTHR43400">
    <property type="entry name" value="FUMARATE REDUCTASE"/>
    <property type="match status" value="1"/>
</dbReference>
<evidence type="ECO:0000256" key="1">
    <source>
        <dbReference type="ARBA" id="ARBA00001974"/>
    </source>
</evidence>
<dbReference type="Gene3D" id="3.90.700.10">
    <property type="entry name" value="Succinate dehydrogenase/fumarate reductase flavoprotein, catalytic domain"/>
    <property type="match status" value="1"/>
</dbReference>
<name>A0ABY4NY76_9PSEU</name>
<dbReference type="Proteomes" id="UP000830158">
    <property type="component" value="Chromosome"/>
</dbReference>
<feature type="compositionally biased region" description="Basic and acidic residues" evidence="5">
    <location>
        <begin position="1"/>
        <end position="14"/>
    </location>
</feature>
<accession>A0ABY4NY76</accession>